<reference evidence="2 3" key="1">
    <citation type="submission" date="2018-03" db="EMBL/GenBank/DDBJ databases">
        <title>Whole genome sequencing of Histamine producing bacteria.</title>
        <authorList>
            <person name="Butler K."/>
        </authorList>
    </citation>
    <scope>NUCLEOTIDE SEQUENCE [LARGE SCALE GENOMIC DNA]</scope>
    <source>
        <strain evidence="2 3">BT-6</strain>
    </source>
</reference>
<dbReference type="AlphaFoldDB" id="A0ABD6X9Z7"/>
<accession>A0ABD6X9Z7</accession>
<sequence length="186" mass="20237">MNTIKKLIVISSMLFSCFILADDEKPIYFHGGVTNGTCDTQVIIDGESKDTIDLGVISINDFKHDTKITGSLGSIIPGPADIDYIEFSLAPVDGSNCPIESVYFSLTGLNEDKYPDVLQTNSGIHVGIEVLFYDGSSILNKSFQNTKNNFDVTTKEIKLKANFFATSSIVSAGLVKATAIYQTLYL</sequence>
<organism evidence="2 3">
    <name type="scientific">Photobacterium damselae</name>
    <dbReference type="NCBI Taxonomy" id="38293"/>
    <lineage>
        <taxon>Bacteria</taxon>
        <taxon>Pseudomonadati</taxon>
        <taxon>Pseudomonadota</taxon>
        <taxon>Gammaproteobacteria</taxon>
        <taxon>Vibrionales</taxon>
        <taxon>Vibrionaceae</taxon>
        <taxon>Photobacterium</taxon>
    </lineage>
</organism>
<feature type="chain" id="PRO_5044752137" evidence="1">
    <location>
        <begin position="22"/>
        <end position="186"/>
    </location>
</feature>
<dbReference type="RefSeq" id="WP_065171442.1">
    <property type="nucleotide sequence ID" value="NZ_JADQAR010000004.1"/>
</dbReference>
<dbReference type="EMBL" id="PYMM01000001">
    <property type="protein sequence ID" value="PSU19001.1"/>
    <property type="molecule type" value="Genomic_DNA"/>
</dbReference>
<dbReference type="Proteomes" id="UP000241404">
    <property type="component" value="Unassembled WGS sequence"/>
</dbReference>
<evidence type="ECO:0000313" key="3">
    <source>
        <dbReference type="Proteomes" id="UP000241404"/>
    </source>
</evidence>
<evidence type="ECO:0000313" key="2">
    <source>
        <dbReference type="EMBL" id="PSU19001.1"/>
    </source>
</evidence>
<comment type="caution">
    <text evidence="2">The sequence shown here is derived from an EMBL/GenBank/DDBJ whole genome shotgun (WGS) entry which is preliminary data.</text>
</comment>
<evidence type="ECO:0000256" key="1">
    <source>
        <dbReference type="SAM" id="SignalP"/>
    </source>
</evidence>
<keyword evidence="1" id="KW-0732">Signal</keyword>
<name>A0ABD6X9Z7_PHODM</name>
<proteinExistence type="predicted"/>
<dbReference type="InterPro" id="IPR008966">
    <property type="entry name" value="Adhesion_dom_sf"/>
</dbReference>
<gene>
    <name evidence="2" type="ORF">CTM90_03245</name>
</gene>
<protein>
    <submittedName>
        <fullName evidence="2">Type 1 fimbrial protein</fullName>
    </submittedName>
</protein>
<dbReference type="SUPFAM" id="SSF49401">
    <property type="entry name" value="Bacterial adhesins"/>
    <property type="match status" value="1"/>
</dbReference>
<dbReference type="PROSITE" id="PS51257">
    <property type="entry name" value="PROKAR_LIPOPROTEIN"/>
    <property type="match status" value="1"/>
</dbReference>
<dbReference type="Gene3D" id="2.60.40.1090">
    <property type="entry name" value="Fimbrial-type adhesion domain"/>
    <property type="match status" value="1"/>
</dbReference>
<dbReference type="InterPro" id="IPR036937">
    <property type="entry name" value="Adhesion_dom_fimbrial_sf"/>
</dbReference>
<feature type="signal peptide" evidence="1">
    <location>
        <begin position="1"/>
        <end position="21"/>
    </location>
</feature>